<sequence>MPNHKIHDEHKYSIQRSRTKALTSSLVHVIPVGVTFGILQLSFRNVYWADADASDQRVKLSALQIAAKAHEILILVSMSSMVLHYVRKLLVAPGGMSFGLLEAAYQSGLSSNPWTIGNWEALKHAMHRLKRNKNKTYPQAGNPVPSWFLVVLLVLFAFLALFIGPASAITLIPQLGWWHREDLIGPVQDRVYYKAPSFSVYIPTNLFPSDVDARQLPGSFCIDAAKDTNNTCPSARLAEIKGSLTIPEDLDVRRVQNTTISLSENDPLARRMVYMQSWADGRAAATVPSYVLASFTSLVRLPAFLNRGDYDGNGPFTIESFARGGTPMSPLVTVNCNDTTNGLPIREYSYELDGIDYGGHTTMEWDEVRKTGSFDLRSIWSEEQLKGSVNGTELVLRDVSNTTQTPVLLALMRHGRNITTCSIQSYWTPTSQWILSTSNYDLATNFTFEDTKFKKMSMYDYPYSLNTRKIRIREDWAKSLNAINGSTKILDSVLQYGIDTMRKSVPRKPVNSTAKSADLAYELFEPLIAQILAKAVTNGLSRIGAQHAADHFAGGLSMNSLTMCNERTAWCSEGQWYTSREMPLAIMTNTSRAESSEQITDFATVGGRPAGWMKDWSPMLRSFPKPADADENWTRIEFPVRRYGYAYALQGITTYLSVALLCLHAVIVLPHVIYRIALDCQTFNFGDSLGSLLVLAMGDRAPTGGDLWGKRVAVVPYGNAAEQNRLRIDVVESESRGKELTPRADPEEVVRLVKTVQIEGWDSRYPSVGLHDR</sequence>
<dbReference type="Proteomes" id="UP000813461">
    <property type="component" value="Unassembled WGS sequence"/>
</dbReference>
<evidence type="ECO:0000313" key="3">
    <source>
        <dbReference type="Proteomes" id="UP000813461"/>
    </source>
</evidence>
<dbReference type="AlphaFoldDB" id="A0A8K0RLS8"/>
<gene>
    <name evidence="2" type="ORF">FB567DRAFT_36423</name>
</gene>
<name>A0A8K0RLS8_9PLEO</name>
<evidence type="ECO:0000313" key="2">
    <source>
        <dbReference type="EMBL" id="KAH7095696.1"/>
    </source>
</evidence>
<dbReference type="EMBL" id="JAGMVJ010000001">
    <property type="protein sequence ID" value="KAH7095696.1"/>
    <property type="molecule type" value="Genomic_DNA"/>
</dbReference>
<feature type="transmembrane region" description="Helical" evidence="1">
    <location>
        <begin position="645"/>
        <end position="674"/>
    </location>
</feature>
<feature type="transmembrane region" description="Helical" evidence="1">
    <location>
        <begin position="21"/>
        <end position="43"/>
    </location>
</feature>
<feature type="transmembrane region" description="Helical" evidence="1">
    <location>
        <begin position="147"/>
        <end position="172"/>
    </location>
</feature>
<accession>A0A8K0RLS8</accession>
<evidence type="ECO:0000256" key="1">
    <source>
        <dbReference type="SAM" id="Phobius"/>
    </source>
</evidence>
<comment type="caution">
    <text evidence="2">The sequence shown here is derived from an EMBL/GenBank/DDBJ whole genome shotgun (WGS) entry which is preliminary data.</text>
</comment>
<proteinExistence type="predicted"/>
<reference evidence="2" key="1">
    <citation type="journal article" date="2021" name="Nat. Commun.">
        <title>Genetic determinants of endophytism in the Arabidopsis root mycobiome.</title>
        <authorList>
            <person name="Mesny F."/>
            <person name="Miyauchi S."/>
            <person name="Thiergart T."/>
            <person name="Pickel B."/>
            <person name="Atanasova L."/>
            <person name="Karlsson M."/>
            <person name="Huettel B."/>
            <person name="Barry K.W."/>
            <person name="Haridas S."/>
            <person name="Chen C."/>
            <person name="Bauer D."/>
            <person name="Andreopoulos W."/>
            <person name="Pangilinan J."/>
            <person name="LaButti K."/>
            <person name="Riley R."/>
            <person name="Lipzen A."/>
            <person name="Clum A."/>
            <person name="Drula E."/>
            <person name="Henrissat B."/>
            <person name="Kohler A."/>
            <person name="Grigoriev I.V."/>
            <person name="Martin F.M."/>
            <person name="Hacquard S."/>
        </authorList>
    </citation>
    <scope>NUCLEOTIDE SEQUENCE</scope>
    <source>
        <strain evidence="2">MPI-SDFR-AT-0120</strain>
    </source>
</reference>
<protein>
    <submittedName>
        <fullName evidence="2">Uncharacterized protein</fullName>
    </submittedName>
</protein>
<organism evidence="2 3">
    <name type="scientific">Paraphoma chrysanthemicola</name>
    <dbReference type="NCBI Taxonomy" id="798071"/>
    <lineage>
        <taxon>Eukaryota</taxon>
        <taxon>Fungi</taxon>
        <taxon>Dikarya</taxon>
        <taxon>Ascomycota</taxon>
        <taxon>Pezizomycotina</taxon>
        <taxon>Dothideomycetes</taxon>
        <taxon>Pleosporomycetidae</taxon>
        <taxon>Pleosporales</taxon>
        <taxon>Pleosporineae</taxon>
        <taxon>Phaeosphaeriaceae</taxon>
        <taxon>Paraphoma</taxon>
    </lineage>
</organism>
<dbReference type="OrthoDB" id="5342924at2759"/>
<keyword evidence="3" id="KW-1185">Reference proteome</keyword>
<keyword evidence="1" id="KW-1133">Transmembrane helix</keyword>
<keyword evidence="1" id="KW-0472">Membrane</keyword>
<keyword evidence="1" id="KW-0812">Transmembrane</keyword>